<evidence type="ECO:0000259" key="2">
    <source>
        <dbReference type="Pfam" id="PF12776"/>
    </source>
</evidence>
<feature type="domain" description="Myb/SANT-like" evidence="2">
    <location>
        <begin position="12"/>
        <end position="87"/>
    </location>
</feature>
<dbReference type="PANTHER" id="PTHR31704">
    <property type="entry name" value="MYB/SANT-LIKE DNA-BINDING DOMAIN PROTEIN-RELATED"/>
    <property type="match status" value="1"/>
</dbReference>
<gene>
    <name evidence="3" type="ORF">Cgig2_009642</name>
</gene>
<evidence type="ECO:0000313" key="4">
    <source>
        <dbReference type="Proteomes" id="UP001153076"/>
    </source>
</evidence>
<comment type="caution">
    <text evidence="3">The sequence shown here is derived from an EMBL/GenBank/DDBJ whole genome shotgun (WGS) entry which is preliminary data.</text>
</comment>
<organism evidence="3 4">
    <name type="scientific">Carnegiea gigantea</name>
    <dbReference type="NCBI Taxonomy" id="171969"/>
    <lineage>
        <taxon>Eukaryota</taxon>
        <taxon>Viridiplantae</taxon>
        <taxon>Streptophyta</taxon>
        <taxon>Embryophyta</taxon>
        <taxon>Tracheophyta</taxon>
        <taxon>Spermatophyta</taxon>
        <taxon>Magnoliopsida</taxon>
        <taxon>eudicotyledons</taxon>
        <taxon>Gunneridae</taxon>
        <taxon>Pentapetalae</taxon>
        <taxon>Caryophyllales</taxon>
        <taxon>Cactineae</taxon>
        <taxon>Cactaceae</taxon>
        <taxon>Cactoideae</taxon>
        <taxon>Echinocereeae</taxon>
        <taxon>Carnegiea</taxon>
    </lineage>
</organism>
<dbReference type="Proteomes" id="UP001153076">
    <property type="component" value="Unassembled WGS sequence"/>
</dbReference>
<name>A0A9Q1JT83_9CARY</name>
<dbReference type="InterPro" id="IPR024752">
    <property type="entry name" value="Myb/SANT-like_dom"/>
</dbReference>
<proteinExistence type="predicted"/>
<sequence>MLVGQRRIFSSFVIFLVDKSKVKNGRTISQRMRWKDIVPEFQKKTNLARPRQQLKHKYNALKLKGKETSLGWDDEKGSIAANDEWWLKQIEGIEPKLESKMDELFGGHVARRDDITTPNMDPLSTPMEEDEHMLYIPSQHHSENNINQPFNIENSEISILGPMVSTWLKLRHDDSPISTPPPVSQRVDGGGNGKGKRELENFYLDHNKSAKTNGPNE</sequence>
<dbReference type="Pfam" id="PF12776">
    <property type="entry name" value="Myb_DNA-bind_3"/>
    <property type="match status" value="1"/>
</dbReference>
<dbReference type="OrthoDB" id="4955136at2759"/>
<accession>A0A9Q1JT83</accession>
<feature type="region of interest" description="Disordered" evidence="1">
    <location>
        <begin position="172"/>
        <end position="217"/>
    </location>
</feature>
<reference evidence="3" key="1">
    <citation type="submission" date="2022-04" db="EMBL/GenBank/DDBJ databases">
        <title>Carnegiea gigantea Genome sequencing and assembly v2.</title>
        <authorList>
            <person name="Copetti D."/>
            <person name="Sanderson M.J."/>
            <person name="Burquez A."/>
            <person name="Wojciechowski M.F."/>
        </authorList>
    </citation>
    <scope>NUCLEOTIDE SEQUENCE</scope>
    <source>
        <strain evidence="3">SGP5-SGP5p</strain>
        <tissue evidence="3">Aerial part</tissue>
    </source>
</reference>
<dbReference type="PANTHER" id="PTHR31704:SF55">
    <property type="entry name" value="MYB_SANT-LIKE DNA-BINDING DOMAIN PROTEIN"/>
    <property type="match status" value="1"/>
</dbReference>
<feature type="compositionally biased region" description="Basic and acidic residues" evidence="1">
    <location>
        <begin position="195"/>
        <end position="208"/>
    </location>
</feature>
<protein>
    <recommendedName>
        <fullName evidence="2">Myb/SANT-like domain-containing protein</fullName>
    </recommendedName>
</protein>
<evidence type="ECO:0000313" key="3">
    <source>
        <dbReference type="EMBL" id="KAJ8430751.1"/>
    </source>
</evidence>
<dbReference type="EMBL" id="JAKOGI010000761">
    <property type="protein sequence ID" value="KAJ8430751.1"/>
    <property type="molecule type" value="Genomic_DNA"/>
</dbReference>
<keyword evidence="4" id="KW-1185">Reference proteome</keyword>
<evidence type="ECO:0000256" key="1">
    <source>
        <dbReference type="SAM" id="MobiDB-lite"/>
    </source>
</evidence>
<dbReference type="AlphaFoldDB" id="A0A9Q1JT83"/>